<proteinExistence type="predicted"/>
<accession>A0ABQ7JGP7</accession>
<evidence type="ECO:0000313" key="1">
    <source>
        <dbReference type="EMBL" id="KAG0268953.1"/>
    </source>
</evidence>
<feature type="non-terminal residue" evidence="1">
    <location>
        <position position="75"/>
    </location>
</feature>
<protein>
    <submittedName>
        <fullName evidence="1">Uncharacterized protein</fullName>
    </submittedName>
</protein>
<dbReference type="Proteomes" id="UP001194696">
    <property type="component" value="Unassembled WGS sequence"/>
</dbReference>
<gene>
    <name evidence="1" type="ORF">BGZ96_006613</name>
</gene>
<feature type="non-terminal residue" evidence="1">
    <location>
        <position position="1"/>
    </location>
</feature>
<comment type="caution">
    <text evidence="1">The sequence shown here is derived from an EMBL/GenBank/DDBJ whole genome shotgun (WGS) entry which is preliminary data.</text>
</comment>
<organism evidence="1 2">
    <name type="scientific">Linnemannia gamsii</name>
    <dbReference type="NCBI Taxonomy" id="64522"/>
    <lineage>
        <taxon>Eukaryota</taxon>
        <taxon>Fungi</taxon>
        <taxon>Fungi incertae sedis</taxon>
        <taxon>Mucoromycota</taxon>
        <taxon>Mortierellomycotina</taxon>
        <taxon>Mortierellomycetes</taxon>
        <taxon>Mortierellales</taxon>
        <taxon>Mortierellaceae</taxon>
        <taxon>Linnemannia</taxon>
    </lineage>
</organism>
<dbReference type="EMBL" id="JAAAIM010003206">
    <property type="protein sequence ID" value="KAG0268953.1"/>
    <property type="molecule type" value="Genomic_DNA"/>
</dbReference>
<name>A0ABQ7JGP7_9FUNG</name>
<keyword evidence="2" id="KW-1185">Reference proteome</keyword>
<reference evidence="1 2" key="1">
    <citation type="journal article" date="2020" name="Fungal Divers.">
        <title>Resolving the Mortierellaceae phylogeny through synthesis of multi-gene phylogenetics and phylogenomics.</title>
        <authorList>
            <person name="Vandepol N."/>
            <person name="Liber J."/>
            <person name="Desiro A."/>
            <person name="Na H."/>
            <person name="Kennedy M."/>
            <person name="Barry K."/>
            <person name="Grigoriev I.V."/>
            <person name="Miller A.N."/>
            <person name="O'Donnell K."/>
            <person name="Stajich J.E."/>
            <person name="Bonito G."/>
        </authorList>
    </citation>
    <scope>NUCLEOTIDE SEQUENCE [LARGE SCALE GENOMIC DNA]</scope>
    <source>
        <strain evidence="1 2">AD045</strain>
    </source>
</reference>
<sequence>GKKEALEGADLRKLVIFLKDKDENKVLGTLYTTVTDEGHVKWICIDHYRVNYQETSAKEFLRVLDSVGGSFSENF</sequence>
<evidence type="ECO:0000313" key="2">
    <source>
        <dbReference type="Proteomes" id="UP001194696"/>
    </source>
</evidence>